<dbReference type="EMBL" id="LT629776">
    <property type="protein sequence ID" value="SDS02918.1"/>
    <property type="molecule type" value="Genomic_DNA"/>
</dbReference>
<reference evidence="1 2" key="1">
    <citation type="submission" date="2016-10" db="EMBL/GenBank/DDBJ databases">
        <authorList>
            <person name="de Groot N.N."/>
        </authorList>
    </citation>
    <scope>NUCLEOTIDE SEQUENCE [LARGE SCALE GENOMIC DNA]</scope>
    <source>
        <strain evidence="1 2">DSM 22126</strain>
    </source>
</reference>
<name>A0A1H1NVC7_9CELL</name>
<sequence>MTTLTYTPIGNKAFSVRLESPYGHVLRLKSGVADTAPETGGGDAELIENPTLVELMWAYGKNEFRSREKKTEAHAVHPKRTDSM</sequence>
<proteinExistence type="predicted"/>
<dbReference type="AlphaFoldDB" id="A0A1H1NVC7"/>
<accession>A0A1H1NVC7</accession>
<protein>
    <submittedName>
        <fullName evidence="1">Uncharacterized protein</fullName>
    </submittedName>
</protein>
<evidence type="ECO:0000313" key="2">
    <source>
        <dbReference type="Proteomes" id="UP000185663"/>
    </source>
</evidence>
<gene>
    <name evidence="1" type="ORF">SAMN04489860_0631</name>
</gene>
<evidence type="ECO:0000313" key="1">
    <source>
        <dbReference type="EMBL" id="SDS02918.1"/>
    </source>
</evidence>
<keyword evidence="2" id="KW-1185">Reference proteome</keyword>
<dbReference type="RefSeq" id="WP_083371556.1">
    <property type="nucleotide sequence ID" value="NZ_LT629776.1"/>
</dbReference>
<organism evidence="1 2">
    <name type="scientific">Paraoerskovia marina</name>
    <dbReference type="NCBI Taxonomy" id="545619"/>
    <lineage>
        <taxon>Bacteria</taxon>
        <taxon>Bacillati</taxon>
        <taxon>Actinomycetota</taxon>
        <taxon>Actinomycetes</taxon>
        <taxon>Micrococcales</taxon>
        <taxon>Cellulomonadaceae</taxon>
        <taxon>Paraoerskovia</taxon>
    </lineage>
</organism>
<dbReference type="Proteomes" id="UP000185663">
    <property type="component" value="Chromosome I"/>
</dbReference>